<dbReference type="PANTHER" id="PTHR47331">
    <property type="entry name" value="PHD-TYPE DOMAIN-CONTAINING PROTEIN"/>
    <property type="match status" value="1"/>
</dbReference>
<dbReference type="InterPro" id="IPR005312">
    <property type="entry name" value="DUF1759"/>
</dbReference>
<evidence type="ECO:0000313" key="2">
    <source>
        <dbReference type="EMBL" id="GFY48675.1"/>
    </source>
</evidence>
<dbReference type="OrthoDB" id="5989194at2759"/>
<dbReference type="Pfam" id="PF05380">
    <property type="entry name" value="Peptidase_A17"/>
    <property type="match status" value="1"/>
</dbReference>
<keyword evidence="3" id="KW-1185">Reference proteome</keyword>
<dbReference type="EMBL" id="BMAV01006601">
    <property type="protein sequence ID" value="GFY48675.1"/>
    <property type="molecule type" value="Genomic_DNA"/>
</dbReference>
<keyword evidence="1" id="KW-0175">Coiled coil</keyword>
<dbReference type="Proteomes" id="UP000886998">
    <property type="component" value="Unassembled WGS sequence"/>
</dbReference>
<reference evidence="2" key="1">
    <citation type="submission" date="2020-08" db="EMBL/GenBank/DDBJ databases">
        <title>Multicomponent nature underlies the extraordinary mechanical properties of spider dragline silk.</title>
        <authorList>
            <person name="Kono N."/>
            <person name="Nakamura H."/>
            <person name="Mori M."/>
            <person name="Yoshida Y."/>
            <person name="Ohtoshi R."/>
            <person name="Malay A.D."/>
            <person name="Moran D.A.P."/>
            <person name="Tomita M."/>
            <person name="Numata K."/>
            <person name="Arakawa K."/>
        </authorList>
    </citation>
    <scope>NUCLEOTIDE SEQUENCE</scope>
</reference>
<name>A0A8X7BYK1_9ARAC</name>
<dbReference type="Pfam" id="PF03564">
    <property type="entry name" value="DUF1759"/>
    <property type="match status" value="1"/>
</dbReference>
<evidence type="ECO:0000256" key="1">
    <source>
        <dbReference type="SAM" id="Coils"/>
    </source>
</evidence>
<evidence type="ECO:0000313" key="3">
    <source>
        <dbReference type="Proteomes" id="UP000886998"/>
    </source>
</evidence>
<dbReference type="AlphaFoldDB" id="A0A8X7BYK1"/>
<sequence>MDEKKKLKKTRAVIRTAVTKIMNKLKNELYSQSVDTLNEHFDYLNENLKELRELDKKIQNIIQVEEEFDAEIQSAFGYSEKISMLCSKIQIQIKNLSKNDPSVSSQTTLNVQNDRLTIRLMNLLNETLTKVDKFSYLKSLLRGVAGNVINGFALSDDNYDNALILLKERFGREEIVVNAHMSKLLNLYPVKDSNNALVTDQISVANIPPPELDNIPQAVQLENLVLADSPDCQEPITILIGADYYYDVVTGKIKHLTKLVAVETIFGWCLQGQNSENQSSLALSEVSGLIDSKNESDVSENQIRKNFESNIKYDENAIRYKVGLPWKLESCELKDNREIAEKRFTRLKRRFQKNPHLFLEYREVLQNYLKQVNNFKTLELHLFSDASTKAYGTVAYLRVTLSNKEILTLFVASKNRIAPLKTLTLPRLELMGALLSARLSSNILKALKLDIPCFFWTDSKITYFWVRGQPERFKPFIKNRIQEIQKLTSPSNWHHCPGIQNPAEIVSRGVKISRLLNDTSWLQGPEWLRFPPEFWPKSKNEDSPNSPDLEYRKSNDIVQHECIIEERKSLFDISKYSNLEKVLRITAWQKQFIKMLKKSNVLHGPLTSEELSKAERFWIQVEQEKFFLEELKSLKDNKIEKESPLDEN</sequence>
<dbReference type="InterPro" id="IPR008042">
    <property type="entry name" value="Retrotrans_Pao"/>
</dbReference>
<comment type="caution">
    <text evidence="2">The sequence shown here is derived from an EMBL/GenBank/DDBJ whole genome shotgun (WGS) entry which is preliminary data.</text>
</comment>
<feature type="coiled-coil region" evidence="1">
    <location>
        <begin position="34"/>
        <end position="64"/>
    </location>
</feature>
<protein>
    <submittedName>
        <fullName evidence="2">Integrase catalytic domain-containing protein</fullName>
    </submittedName>
</protein>
<proteinExistence type="predicted"/>
<gene>
    <name evidence="2" type="primary">X975_06179</name>
    <name evidence="2" type="ORF">TNIN_301821</name>
</gene>
<organism evidence="2 3">
    <name type="scientific">Trichonephila inaurata madagascariensis</name>
    <dbReference type="NCBI Taxonomy" id="2747483"/>
    <lineage>
        <taxon>Eukaryota</taxon>
        <taxon>Metazoa</taxon>
        <taxon>Ecdysozoa</taxon>
        <taxon>Arthropoda</taxon>
        <taxon>Chelicerata</taxon>
        <taxon>Arachnida</taxon>
        <taxon>Araneae</taxon>
        <taxon>Araneomorphae</taxon>
        <taxon>Entelegynae</taxon>
        <taxon>Araneoidea</taxon>
        <taxon>Nephilidae</taxon>
        <taxon>Trichonephila</taxon>
        <taxon>Trichonephila inaurata</taxon>
    </lineage>
</organism>
<accession>A0A8X7BYK1</accession>